<evidence type="ECO:0000256" key="1">
    <source>
        <dbReference type="SAM" id="Phobius"/>
    </source>
</evidence>
<name>A0A1Y1QB84_9GAMM</name>
<evidence type="ECO:0000313" key="3">
    <source>
        <dbReference type="Proteomes" id="UP000192491"/>
    </source>
</evidence>
<evidence type="ECO:0008006" key="4">
    <source>
        <dbReference type="Google" id="ProtNLM"/>
    </source>
</evidence>
<dbReference type="AlphaFoldDB" id="A0A1Y1QB84"/>
<comment type="caution">
    <text evidence="2">The sequence shown here is derived from an EMBL/GenBank/DDBJ whole genome shotgun (WGS) entry which is preliminary data.</text>
</comment>
<keyword evidence="1" id="KW-1133">Transmembrane helix</keyword>
<keyword evidence="1" id="KW-0472">Membrane</keyword>
<dbReference type="InterPro" id="IPR026268">
    <property type="entry name" value="RseC"/>
</dbReference>
<proteinExistence type="predicted"/>
<accession>A0A1Y1QB84</accession>
<dbReference type="Pfam" id="PF04246">
    <property type="entry name" value="RseC_MucC"/>
    <property type="match status" value="1"/>
</dbReference>
<protein>
    <recommendedName>
        <fullName evidence="4">Fis family transcriptional regulator</fullName>
    </recommendedName>
</protein>
<gene>
    <name evidence="2" type="ORF">BWK73_45370</name>
</gene>
<dbReference type="PANTHER" id="PTHR35867">
    <property type="entry name" value="PROTEIN RSEC"/>
    <property type="match status" value="1"/>
</dbReference>
<dbReference type="EMBL" id="MTEJ01000559">
    <property type="protein sequence ID" value="OQX01645.1"/>
    <property type="molecule type" value="Genomic_DNA"/>
</dbReference>
<feature type="transmembrane region" description="Helical" evidence="1">
    <location>
        <begin position="75"/>
        <end position="96"/>
    </location>
</feature>
<keyword evidence="1" id="KW-0812">Transmembrane</keyword>
<sequence>MIEQTAVVVSVDSGYAWILPQQKSGGCSGCATKTTCSTSSPFDFLNKEPQKMRVLNPSYARPGDKVVVGVQGEALVAYSLLTYMLPLVGLILTAVLGRELLAIIGITSEWAAIFSGLAGLLGGLRLANLVAARSFQSNHFQPVILRVVGQPLFSSATPLV</sequence>
<dbReference type="PIRSF" id="PIRSF004923">
    <property type="entry name" value="RseC"/>
    <property type="match status" value="1"/>
</dbReference>
<organism evidence="2 3">
    <name type="scientific">Thiothrix lacustris</name>
    <dbReference type="NCBI Taxonomy" id="525917"/>
    <lineage>
        <taxon>Bacteria</taxon>
        <taxon>Pseudomonadati</taxon>
        <taxon>Pseudomonadota</taxon>
        <taxon>Gammaproteobacteria</taxon>
        <taxon>Thiotrichales</taxon>
        <taxon>Thiotrichaceae</taxon>
        <taxon>Thiothrix</taxon>
    </lineage>
</organism>
<feature type="transmembrane region" description="Helical" evidence="1">
    <location>
        <begin position="102"/>
        <end position="124"/>
    </location>
</feature>
<dbReference type="Proteomes" id="UP000192491">
    <property type="component" value="Unassembled WGS sequence"/>
</dbReference>
<dbReference type="PANTHER" id="PTHR35867:SF1">
    <property type="entry name" value="PROTEIN RSEC"/>
    <property type="match status" value="1"/>
</dbReference>
<dbReference type="InterPro" id="IPR007359">
    <property type="entry name" value="SigmaE_reg_RseC_MucC"/>
</dbReference>
<evidence type="ECO:0000313" key="2">
    <source>
        <dbReference type="EMBL" id="OQX01645.1"/>
    </source>
</evidence>
<reference evidence="2 3" key="1">
    <citation type="submission" date="2017-01" db="EMBL/GenBank/DDBJ databases">
        <title>Novel large sulfur bacteria in the metagenomes of groundwater-fed chemosynthetic microbial mats in the Lake Huron basin.</title>
        <authorList>
            <person name="Sharrar A.M."/>
            <person name="Flood B.E."/>
            <person name="Bailey J.V."/>
            <person name="Jones D.S."/>
            <person name="Biddanda B."/>
            <person name="Ruberg S.A."/>
            <person name="Marcus D.N."/>
            <person name="Dick G.J."/>
        </authorList>
    </citation>
    <scope>NUCLEOTIDE SEQUENCE [LARGE SCALE GENOMIC DNA]</scope>
    <source>
        <strain evidence="2">A8</strain>
    </source>
</reference>